<comment type="caution">
    <text evidence="6">The sequence shown here is derived from an EMBL/GenBank/DDBJ whole genome shotgun (WGS) entry which is preliminary data.</text>
</comment>
<evidence type="ECO:0000313" key="6">
    <source>
        <dbReference type="EMBL" id="GIE15742.1"/>
    </source>
</evidence>
<dbReference type="GO" id="GO:0005829">
    <property type="term" value="C:cytosol"/>
    <property type="evidence" value="ECO:0007669"/>
    <property type="project" value="TreeGrafter"/>
</dbReference>
<dbReference type="InterPro" id="IPR011611">
    <property type="entry name" value="PfkB_dom"/>
</dbReference>
<dbReference type="PANTHER" id="PTHR10584:SF166">
    <property type="entry name" value="RIBOKINASE"/>
    <property type="match status" value="1"/>
</dbReference>
<dbReference type="EMBL" id="BOMM01000071">
    <property type="protein sequence ID" value="GIE15742.1"/>
    <property type="molecule type" value="Genomic_DNA"/>
</dbReference>
<protein>
    <recommendedName>
        <fullName evidence="5">Carbohydrate kinase PfkB domain-containing protein</fullName>
    </recommendedName>
</protein>
<evidence type="ECO:0000256" key="1">
    <source>
        <dbReference type="ARBA" id="ARBA00010688"/>
    </source>
</evidence>
<gene>
    <name evidence="6" type="ORF">Afe05nite_75820</name>
</gene>
<dbReference type="PROSITE" id="PS00584">
    <property type="entry name" value="PFKB_KINASES_2"/>
    <property type="match status" value="1"/>
</dbReference>
<keyword evidence="3 4" id="KW-0418">Kinase</keyword>
<evidence type="ECO:0000256" key="3">
    <source>
        <dbReference type="ARBA" id="ARBA00022777"/>
    </source>
</evidence>
<name>A0A919J9H2_9ACTN</name>
<dbReference type="GO" id="GO:0016301">
    <property type="term" value="F:kinase activity"/>
    <property type="evidence" value="ECO:0007669"/>
    <property type="project" value="UniProtKB-KW"/>
</dbReference>
<evidence type="ECO:0000313" key="7">
    <source>
        <dbReference type="Proteomes" id="UP000598174"/>
    </source>
</evidence>
<proteinExistence type="inferred from homology"/>
<keyword evidence="2 4" id="KW-0808">Transferase</keyword>
<evidence type="ECO:0000256" key="2">
    <source>
        <dbReference type="ARBA" id="ARBA00022679"/>
    </source>
</evidence>
<dbReference type="CDD" id="cd01166">
    <property type="entry name" value="KdgK"/>
    <property type="match status" value="1"/>
</dbReference>
<dbReference type="Gene3D" id="3.40.1190.20">
    <property type="match status" value="1"/>
</dbReference>
<dbReference type="SUPFAM" id="SSF53613">
    <property type="entry name" value="Ribokinase-like"/>
    <property type="match status" value="1"/>
</dbReference>
<dbReference type="PANTHER" id="PTHR10584">
    <property type="entry name" value="SUGAR KINASE"/>
    <property type="match status" value="1"/>
</dbReference>
<dbReference type="InterPro" id="IPR029056">
    <property type="entry name" value="Ribokinase-like"/>
</dbReference>
<dbReference type="PRINTS" id="PR00990">
    <property type="entry name" value="RIBOKINASE"/>
</dbReference>
<dbReference type="Proteomes" id="UP000598174">
    <property type="component" value="Unassembled WGS sequence"/>
</dbReference>
<comment type="similarity">
    <text evidence="1 4">Belongs to the carbohydrate kinase PfkB family.</text>
</comment>
<dbReference type="InterPro" id="IPR002139">
    <property type="entry name" value="Ribo/fructo_kinase"/>
</dbReference>
<organism evidence="6 7">
    <name type="scientific">Paractinoplanes ferrugineus</name>
    <dbReference type="NCBI Taxonomy" id="113564"/>
    <lineage>
        <taxon>Bacteria</taxon>
        <taxon>Bacillati</taxon>
        <taxon>Actinomycetota</taxon>
        <taxon>Actinomycetes</taxon>
        <taxon>Micromonosporales</taxon>
        <taxon>Micromonosporaceae</taxon>
        <taxon>Paractinoplanes</taxon>
    </lineage>
</organism>
<dbReference type="GO" id="GO:0006796">
    <property type="term" value="P:phosphate-containing compound metabolic process"/>
    <property type="evidence" value="ECO:0007669"/>
    <property type="project" value="UniProtKB-ARBA"/>
</dbReference>
<feature type="domain" description="Carbohydrate kinase PfkB" evidence="5">
    <location>
        <begin position="6"/>
        <end position="292"/>
    </location>
</feature>
<dbReference type="Pfam" id="PF00294">
    <property type="entry name" value="PfkB"/>
    <property type="match status" value="1"/>
</dbReference>
<reference evidence="6" key="1">
    <citation type="submission" date="2021-01" db="EMBL/GenBank/DDBJ databases">
        <title>Whole genome shotgun sequence of Actinoplanes ferrugineus NBRC 15555.</title>
        <authorList>
            <person name="Komaki H."/>
            <person name="Tamura T."/>
        </authorList>
    </citation>
    <scope>NUCLEOTIDE SEQUENCE</scope>
    <source>
        <strain evidence="6">NBRC 15555</strain>
    </source>
</reference>
<evidence type="ECO:0000259" key="5">
    <source>
        <dbReference type="Pfam" id="PF00294"/>
    </source>
</evidence>
<evidence type="ECO:0000256" key="4">
    <source>
        <dbReference type="RuleBase" id="RU003704"/>
    </source>
</evidence>
<accession>A0A919J9H2</accession>
<sequence>MAEFDVLVVGDANPDLLLRGDVRPRFGQAEQLLTAADLVLGGSAAITAAGCARLGLRTGLLAAVGDDVFGGLVRAQLSALGVTLLAVDGRGAPTGLTVVLSEPDDRGMLTLPGTIAALRPSDVSDDLLASARHLHVASLYLQPGLASGLAEVFARARRAGLSTSLDTNWDPAERWESIASILEHTDVFLPNANELRAIAGLDDVDEAASKLVAGGPTVVMKNGAAGARAWWPGGTCDAPGRAVEVVDTTGAGDSFNAGFLAARLGGLAIAEAIGWAAVAGSLSTRAAGGTAAQATRADIVSP</sequence>
<keyword evidence="7" id="KW-1185">Reference proteome</keyword>
<dbReference type="AlphaFoldDB" id="A0A919J9H2"/>
<dbReference type="InterPro" id="IPR002173">
    <property type="entry name" value="Carboh/pur_kinase_PfkB_CS"/>
</dbReference>